<evidence type="ECO:0000313" key="3">
    <source>
        <dbReference type="Proteomes" id="UP000265515"/>
    </source>
</evidence>
<feature type="compositionally biased region" description="Basic and acidic residues" evidence="1">
    <location>
        <begin position="65"/>
        <end position="74"/>
    </location>
</feature>
<sequence length="400" mass="43776">MGDKLGPCRDRGGGVAVGIEERERRWRERSAKEGKAGEVGMGVGIEEGRKEGEGGEVGMGVGSRDTGERDDGGRGKKGRRERSGWESRYGRGNGGKEEEGGGIYGGRGRDRGEIKAMRGRRWDGSRDKGGGQERRGGERGRDGSRDTGEGETMEGECEEAEATAERWKAEALRPGNKRDSIAVGTTPMMQARVRIRTGGNESPKAHVETPRRHVEIDLKGIAERHQAEVEALQTLRINEMNAQRESESEVEKLKEALARLEMEKRTATRGTNLKTRLDEAATNKERTNGVTEGGGGTSAQKDKDKDMNQAAESVDRYAFVRANRKDLRGKNKEFVIKICEKEGVNYTTLDPTKEAIVQARAAKTFDDDARRERKGKDVATVSISDDVAGPVNDQDESAAS</sequence>
<feature type="region of interest" description="Disordered" evidence="1">
    <location>
        <begin position="1"/>
        <end position="164"/>
    </location>
</feature>
<keyword evidence="3" id="KW-1185">Reference proteome</keyword>
<feature type="region of interest" description="Disordered" evidence="1">
    <location>
        <begin position="363"/>
        <end position="400"/>
    </location>
</feature>
<dbReference type="AlphaFoldDB" id="A0A388KC13"/>
<proteinExistence type="predicted"/>
<evidence type="ECO:0000256" key="1">
    <source>
        <dbReference type="SAM" id="MobiDB-lite"/>
    </source>
</evidence>
<organism evidence="2 3">
    <name type="scientific">Chara braunii</name>
    <name type="common">Braun's stonewort</name>
    <dbReference type="NCBI Taxonomy" id="69332"/>
    <lineage>
        <taxon>Eukaryota</taxon>
        <taxon>Viridiplantae</taxon>
        <taxon>Streptophyta</taxon>
        <taxon>Charophyceae</taxon>
        <taxon>Charales</taxon>
        <taxon>Characeae</taxon>
        <taxon>Chara</taxon>
    </lineage>
</organism>
<dbReference type="Proteomes" id="UP000265515">
    <property type="component" value="Unassembled WGS sequence"/>
</dbReference>
<feature type="compositionally biased region" description="Acidic residues" evidence="1">
    <location>
        <begin position="149"/>
        <end position="162"/>
    </location>
</feature>
<gene>
    <name evidence="2" type="ORF">CBR_g628</name>
</gene>
<evidence type="ECO:0000313" key="2">
    <source>
        <dbReference type="EMBL" id="GBG67493.1"/>
    </source>
</evidence>
<feature type="compositionally biased region" description="Basic and acidic residues" evidence="1">
    <location>
        <begin position="1"/>
        <end position="12"/>
    </location>
</feature>
<feature type="region of interest" description="Disordered" evidence="1">
    <location>
        <begin position="261"/>
        <end position="310"/>
    </location>
</feature>
<dbReference type="Gramene" id="GBG67493">
    <property type="protein sequence ID" value="GBG67493"/>
    <property type="gene ID" value="CBR_g628"/>
</dbReference>
<feature type="compositionally biased region" description="Basic and acidic residues" evidence="1">
    <location>
        <begin position="19"/>
        <end position="36"/>
    </location>
</feature>
<dbReference type="EMBL" id="BFEA01000088">
    <property type="protein sequence ID" value="GBG67493.1"/>
    <property type="molecule type" value="Genomic_DNA"/>
</dbReference>
<feature type="compositionally biased region" description="Basic and acidic residues" evidence="1">
    <location>
        <begin position="107"/>
        <end position="148"/>
    </location>
</feature>
<reference evidence="2 3" key="1">
    <citation type="journal article" date="2018" name="Cell">
        <title>The Chara Genome: Secondary Complexity and Implications for Plant Terrestrialization.</title>
        <authorList>
            <person name="Nishiyama T."/>
            <person name="Sakayama H."/>
            <person name="Vries J.D."/>
            <person name="Buschmann H."/>
            <person name="Saint-Marcoux D."/>
            <person name="Ullrich K.K."/>
            <person name="Haas F.B."/>
            <person name="Vanderstraeten L."/>
            <person name="Becker D."/>
            <person name="Lang D."/>
            <person name="Vosolsobe S."/>
            <person name="Rombauts S."/>
            <person name="Wilhelmsson P.K.I."/>
            <person name="Janitza P."/>
            <person name="Kern R."/>
            <person name="Heyl A."/>
            <person name="Rumpler F."/>
            <person name="Villalobos L.I.A.C."/>
            <person name="Clay J.M."/>
            <person name="Skokan R."/>
            <person name="Toyoda A."/>
            <person name="Suzuki Y."/>
            <person name="Kagoshima H."/>
            <person name="Schijlen E."/>
            <person name="Tajeshwar N."/>
            <person name="Catarino B."/>
            <person name="Hetherington A.J."/>
            <person name="Saltykova A."/>
            <person name="Bonnot C."/>
            <person name="Breuninger H."/>
            <person name="Symeonidi A."/>
            <person name="Radhakrishnan G.V."/>
            <person name="Van Nieuwerburgh F."/>
            <person name="Deforce D."/>
            <person name="Chang C."/>
            <person name="Karol K.G."/>
            <person name="Hedrich R."/>
            <person name="Ulvskov P."/>
            <person name="Glockner G."/>
            <person name="Delwiche C.F."/>
            <person name="Petrasek J."/>
            <person name="Van de Peer Y."/>
            <person name="Friml J."/>
            <person name="Beilby M."/>
            <person name="Dolan L."/>
            <person name="Kohara Y."/>
            <person name="Sugano S."/>
            <person name="Fujiyama A."/>
            <person name="Delaux P.-M."/>
            <person name="Quint M."/>
            <person name="TheiBen G."/>
            <person name="Hagemann M."/>
            <person name="Harholt J."/>
            <person name="Dunand C."/>
            <person name="Zachgo S."/>
            <person name="Langdale J."/>
            <person name="Maumus F."/>
            <person name="Straeten D.V.D."/>
            <person name="Gould S.B."/>
            <person name="Rensing S.A."/>
        </authorList>
    </citation>
    <scope>NUCLEOTIDE SEQUENCE [LARGE SCALE GENOMIC DNA]</scope>
    <source>
        <strain evidence="2 3">S276</strain>
    </source>
</reference>
<feature type="compositionally biased region" description="Basic and acidic residues" evidence="1">
    <location>
        <begin position="363"/>
        <end position="377"/>
    </location>
</feature>
<protein>
    <submittedName>
        <fullName evidence="2">Uncharacterized protein</fullName>
    </submittedName>
</protein>
<name>A0A388KC13_CHABU</name>
<comment type="caution">
    <text evidence="2">The sequence shown here is derived from an EMBL/GenBank/DDBJ whole genome shotgun (WGS) entry which is preliminary data.</text>
</comment>
<feature type="compositionally biased region" description="Basic and acidic residues" evidence="1">
    <location>
        <begin position="81"/>
        <end position="99"/>
    </location>
</feature>
<feature type="compositionally biased region" description="Basic and acidic residues" evidence="1">
    <location>
        <begin position="275"/>
        <end position="287"/>
    </location>
</feature>
<accession>A0A388KC13</accession>